<dbReference type="GO" id="GO:0039663">
    <property type="term" value="P:membrane fusion involved in viral entry into host cell"/>
    <property type="evidence" value="ECO:0007669"/>
    <property type="project" value="UniProtKB-KW"/>
</dbReference>
<evidence type="ECO:0000256" key="2">
    <source>
        <dbReference type="ARBA" id="ARBA00022506"/>
    </source>
</evidence>
<keyword evidence="9" id="KW-0325">Glycoprotein</keyword>
<dbReference type="SUPFAM" id="SSF56502">
    <property type="entry name" value="gp120 core"/>
    <property type="match status" value="1"/>
</dbReference>
<keyword evidence="2" id="KW-1168">Fusion of virus membrane with host membrane</keyword>
<feature type="non-terminal residue" evidence="12">
    <location>
        <position position="137"/>
    </location>
</feature>
<evidence type="ECO:0000256" key="6">
    <source>
        <dbReference type="ARBA" id="ARBA00022844"/>
    </source>
</evidence>
<evidence type="ECO:0000256" key="7">
    <source>
        <dbReference type="ARBA" id="ARBA00023136"/>
    </source>
</evidence>
<dbReference type="EMBL" id="DQ155159">
    <property type="protein sequence ID" value="ABA08248.1"/>
    <property type="molecule type" value="Genomic_DNA"/>
</dbReference>
<organismHost>
    <name type="scientific">Homo sapiens</name>
    <name type="common">Human</name>
    <dbReference type="NCBI Taxonomy" id="9606"/>
</organismHost>
<sequence>KPVVSTQLLLNGSLAEEDIVIRNCKISQIIAKNIIVQLNESVTINCTRPYNNTRQGTHIGTRASTLYNKDNRGYKTSTLYHSWTAWNTTLQQGSSKIKGAFSPDKSNLSSTRGRGSRISMHALIVEGNFPLHSQICS</sequence>
<evidence type="ECO:0000256" key="10">
    <source>
        <dbReference type="ARBA" id="ARBA00023296"/>
    </source>
</evidence>
<evidence type="ECO:0000313" key="12">
    <source>
        <dbReference type="EMBL" id="ABA08248.1"/>
    </source>
</evidence>
<evidence type="ECO:0000256" key="5">
    <source>
        <dbReference type="ARBA" id="ARBA00022804"/>
    </source>
</evidence>
<evidence type="ECO:0000256" key="3">
    <source>
        <dbReference type="ARBA" id="ARBA00022581"/>
    </source>
</evidence>
<comment type="subcellular location">
    <subcellularLocation>
        <location evidence="1">Virion membrane</location>
    </subcellularLocation>
</comment>
<proteinExistence type="predicted"/>
<keyword evidence="12" id="KW-0261">Viral envelope protein</keyword>
<dbReference type="Pfam" id="PF00516">
    <property type="entry name" value="GP120"/>
    <property type="match status" value="1"/>
</dbReference>
<dbReference type="GO" id="GO:0019062">
    <property type="term" value="P:virion attachment to host cell"/>
    <property type="evidence" value="ECO:0007669"/>
    <property type="project" value="UniProtKB-KW"/>
</dbReference>
<keyword evidence="4" id="KW-1162">Viral penetration into host cytoplasm</keyword>
<keyword evidence="8" id="KW-1015">Disulfide bond</keyword>
<reference evidence="12" key="1">
    <citation type="journal article" date="2008" name="AIDS Res. Hum. Retroviruses">
        <title>HIV type 1 genetic diversity in Moyale, Mandera, and Turkana based on env-C2-V3 sequences.</title>
        <authorList>
            <person name="Khamadi S.A."/>
            <person name="Lihana R.W."/>
            <person name="Mwaniki D.L."/>
            <person name="Kinyua J."/>
            <person name="Lagat N."/>
            <person name="Carter J.Y."/>
            <person name="Ichimura H."/>
            <person name="Oishi I."/>
            <person name="Okoth F.A."/>
            <person name="Ochieng W."/>
        </authorList>
    </citation>
    <scope>NUCLEOTIDE SEQUENCE</scope>
    <source>
        <strain evidence="12">MYDH056</strain>
    </source>
</reference>
<dbReference type="Gene3D" id="2.170.40.20">
    <property type="entry name" value="Human immunodeficiency virus 1, Gp160, envelope glycoprotein"/>
    <property type="match status" value="1"/>
</dbReference>
<name>Q3LX84_HV1</name>
<keyword evidence="10" id="KW-1160">Virus entry into host cell</keyword>
<keyword evidence="7" id="KW-0472">Membrane</keyword>
<evidence type="ECO:0000256" key="8">
    <source>
        <dbReference type="ARBA" id="ARBA00023157"/>
    </source>
</evidence>
<dbReference type="GO" id="GO:0055036">
    <property type="term" value="C:virion membrane"/>
    <property type="evidence" value="ECO:0007669"/>
    <property type="project" value="UniProtKB-SubCell"/>
</dbReference>
<dbReference type="GO" id="GO:0019031">
    <property type="term" value="C:viral envelope"/>
    <property type="evidence" value="ECO:0007669"/>
    <property type="project" value="UniProtKB-KW"/>
</dbReference>
<evidence type="ECO:0000259" key="11">
    <source>
        <dbReference type="Pfam" id="PF00516"/>
    </source>
</evidence>
<dbReference type="InterPro" id="IPR036377">
    <property type="entry name" value="Gp120_core_sf"/>
</dbReference>
<keyword evidence="5" id="KW-1161">Viral attachment to host cell</keyword>
<evidence type="ECO:0000256" key="4">
    <source>
        <dbReference type="ARBA" id="ARBA00022595"/>
    </source>
</evidence>
<dbReference type="GO" id="GO:0046718">
    <property type="term" value="P:symbiont entry into host cell"/>
    <property type="evidence" value="ECO:0007669"/>
    <property type="project" value="UniProtKB-KW"/>
</dbReference>
<gene>
    <name evidence="12" type="primary">env</name>
</gene>
<keyword evidence="6" id="KW-0946">Virion</keyword>
<evidence type="ECO:0000256" key="9">
    <source>
        <dbReference type="ARBA" id="ARBA00023180"/>
    </source>
</evidence>
<protein>
    <submittedName>
        <fullName evidence="12">Envelope glycoprotein</fullName>
    </submittedName>
</protein>
<feature type="domain" description="Human immunodeficiency virus 1 envelope glycoprotein Gp120" evidence="11">
    <location>
        <begin position="1"/>
        <end position="98"/>
    </location>
</feature>
<keyword evidence="3" id="KW-0945">Host-virus interaction</keyword>
<evidence type="ECO:0000256" key="1">
    <source>
        <dbReference type="ARBA" id="ARBA00004182"/>
    </source>
</evidence>
<accession>Q3LX84</accession>
<organism evidence="12">
    <name type="scientific">Human immunodeficiency virus type 1</name>
    <name type="common">HIV-1</name>
    <dbReference type="NCBI Taxonomy" id="11676"/>
    <lineage>
        <taxon>Viruses</taxon>
        <taxon>Riboviria</taxon>
        <taxon>Pararnavirae</taxon>
        <taxon>Artverviricota</taxon>
        <taxon>Revtraviricetes</taxon>
        <taxon>Ortervirales</taxon>
        <taxon>Retroviridae</taxon>
        <taxon>Orthoretrovirinae</taxon>
        <taxon>Lentivirus</taxon>
        <taxon>Lentivirus humimdef1</taxon>
    </lineage>
</organism>
<dbReference type="InterPro" id="IPR000777">
    <property type="entry name" value="HIV1_Gp120"/>
</dbReference>
<feature type="non-terminal residue" evidence="12">
    <location>
        <position position="1"/>
    </location>
</feature>